<keyword evidence="6" id="KW-0694">RNA-binding</keyword>
<dbReference type="Proteomes" id="UP000425916">
    <property type="component" value="Chromosome"/>
</dbReference>
<evidence type="ECO:0000256" key="6">
    <source>
        <dbReference type="ARBA" id="ARBA00022884"/>
    </source>
</evidence>
<keyword evidence="2" id="KW-1277">Toxin-antitoxin system</keyword>
<reference evidence="8 9" key="1">
    <citation type="submission" date="2019-11" db="EMBL/GenBank/DDBJ databases">
        <title>Genome sequence of Moorella glycerini DSM11254.</title>
        <authorList>
            <person name="Poehlein A."/>
            <person name="Boeer T."/>
            <person name="Daniel R."/>
        </authorList>
    </citation>
    <scope>NUCLEOTIDE SEQUENCE [LARGE SCALE GENOMIC DNA]</scope>
    <source>
        <strain evidence="8 9">DSM 11254</strain>
    </source>
</reference>
<keyword evidence="7" id="KW-0346">Stress response</keyword>
<dbReference type="InterPro" id="IPR012933">
    <property type="entry name" value="HicA_mRNA_interferase"/>
</dbReference>
<dbReference type="EMBL" id="CP046244">
    <property type="protein sequence ID" value="QGP91577.1"/>
    <property type="molecule type" value="Genomic_DNA"/>
</dbReference>
<dbReference type="Pfam" id="PF07927">
    <property type="entry name" value="HicA_toxin"/>
    <property type="match status" value="1"/>
</dbReference>
<keyword evidence="4" id="KW-0255">Endonuclease</keyword>
<name>A0A6I5ZPP3_9FIRM</name>
<gene>
    <name evidence="8" type="ORF">MGLY_09130</name>
</gene>
<keyword evidence="3" id="KW-0540">Nuclease</keyword>
<dbReference type="RefSeq" id="WP_156272150.1">
    <property type="nucleotide sequence ID" value="NZ_CP046244.1"/>
</dbReference>
<dbReference type="Gene3D" id="3.30.920.30">
    <property type="entry name" value="Hypothetical protein"/>
    <property type="match status" value="1"/>
</dbReference>
<protein>
    <submittedName>
        <fullName evidence="8">HicA toxin of bacterial toxin-antitoxin</fullName>
    </submittedName>
</protein>
<evidence type="ECO:0000256" key="7">
    <source>
        <dbReference type="ARBA" id="ARBA00023016"/>
    </source>
</evidence>
<sequence length="81" mass="9185">MKIPRDISGEELARLLAKFGYQITRQTGSHLRLTTMFNGEHHITIPRHNPLRVGTLNGILIDVGKHLKISKEALVKDLFNN</sequence>
<dbReference type="AlphaFoldDB" id="A0A6I5ZPP3"/>
<dbReference type="GO" id="GO:0004519">
    <property type="term" value="F:endonuclease activity"/>
    <property type="evidence" value="ECO:0007669"/>
    <property type="project" value="UniProtKB-KW"/>
</dbReference>
<proteinExistence type="inferred from homology"/>
<organism evidence="8 9">
    <name type="scientific">Neomoorella glycerini</name>
    <dbReference type="NCBI Taxonomy" id="55779"/>
    <lineage>
        <taxon>Bacteria</taxon>
        <taxon>Bacillati</taxon>
        <taxon>Bacillota</taxon>
        <taxon>Clostridia</taxon>
        <taxon>Neomoorellales</taxon>
        <taxon>Neomoorellaceae</taxon>
        <taxon>Neomoorella</taxon>
    </lineage>
</organism>
<comment type="similarity">
    <text evidence="1">Belongs to the HicA mRNA interferase family.</text>
</comment>
<evidence type="ECO:0000256" key="5">
    <source>
        <dbReference type="ARBA" id="ARBA00022801"/>
    </source>
</evidence>
<evidence type="ECO:0000256" key="2">
    <source>
        <dbReference type="ARBA" id="ARBA00022649"/>
    </source>
</evidence>
<dbReference type="InterPro" id="IPR038570">
    <property type="entry name" value="HicA_sf"/>
</dbReference>
<dbReference type="SUPFAM" id="SSF54786">
    <property type="entry name" value="YcfA/nrd intein domain"/>
    <property type="match status" value="1"/>
</dbReference>
<accession>A0A6I5ZPP3</accession>
<dbReference type="GO" id="GO:0003729">
    <property type="term" value="F:mRNA binding"/>
    <property type="evidence" value="ECO:0007669"/>
    <property type="project" value="InterPro"/>
</dbReference>
<keyword evidence="5" id="KW-0378">Hydrolase</keyword>
<dbReference type="OrthoDB" id="121656at2"/>
<keyword evidence="9" id="KW-1185">Reference proteome</keyword>
<evidence type="ECO:0000256" key="4">
    <source>
        <dbReference type="ARBA" id="ARBA00022759"/>
    </source>
</evidence>
<evidence type="ECO:0000313" key="8">
    <source>
        <dbReference type="EMBL" id="QGP91577.1"/>
    </source>
</evidence>
<evidence type="ECO:0000256" key="1">
    <source>
        <dbReference type="ARBA" id="ARBA00006620"/>
    </source>
</evidence>
<evidence type="ECO:0000256" key="3">
    <source>
        <dbReference type="ARBA" id="ARBA00022722"/>
    </source>
</evidence>
<evidence type="ECO:0000313" key="9">
    <source>
        <dbReference type="Proteomes" id="UP000425916"/>
    </source>
</evidence>
<dbReference type="GO" id="GO:0016787">
    <property type="term" value="F:hydrolase activity"/>
    <property type="evidence" value="ECO:0007669"/>
    <property type="project" value="UniProtKB-KW"/>
</dbReference>